<feature type="region of interest" description="Disordered" evidence="10">
    <location>
        <begin position="1"/>
        <end position="29"/>
    </location>
</feature>
<reference evidence="11 12" key="1">
    <citation type="journal article" date="2015" name="Genome Announc.">
        <title>Expanding the biotechnology potential of lactobacilli through comparative genomics of 213 strains and associated genera.</title>
        <authorList>
            <person name="Sun Z."/>
            <person name="Harris H.M."/>
            <person name="McCann A."/>
            <person name="Guo C."/>
            <person name="Argimon S."/>
            <person name="Zhang W."/>
            <person name="Yang X."/>
            <person name="Jeffery I.B."/>
            <person name="Cooney J.C."/>
            <person name="Kagawa T.F."/>
            <person name="Liu W."/>
            <person name="Song Y."/>
            <person name="Salvetti E."/>
            <person name="Wrobel A."/>
            <person name="Rasinkangas P."/>
            <person name="Parkhill J."/>
            <person name="Rea M.C."/>
            <person name="O'Sullivan O."/>
            <person name="Ritari J."/>
            <person name="Douillard F.P."/>
            <person name="Paul Ross R."/>
            <person name="Yang R."/>
            <person name="Briner A.E."/>
            <person name="Felis G.E."/>
            <person name="de Vos W.M."/>
            <person name="Barrangou R."/>
            <person name="Klaenhammer T.R."/>
            <person name="Caufield P.W."/>
            <person name="Cui Y."/>
            <person name="Zhang H."/>
            <person name="O'Toole P.W."/>
        </authorList>
    </citation>
    <scope>NUCLEOTIDE SEQUENCE [LARGE SCALE GENOMIC DNA]</scope>
    <source>
        <strain evidence="11 12">DSM 19519</strain>
    </source>
</reference>
<keyword evidence="9" id="KW-0175">Coiled coil</keyword>
<dbReference type="GO" id="GO:0032153">
    <property type="term" value="C:cell division site"/>
    <property type="evidence" value="ECO:0007669"/>
    <property type="project" value="UniProtKB-UniRule"/>
</dbReference>
<evidence type="ECO:0000256" key="5">
    <source>
        <dbReference type="ARBA" id="ARBA00023136"/>
    </source>
</evidence>
<keyword evidence="6 7" id="KW-0131">Cell cycle</keyword>
<comment type="similarity">
    <text evidence="7">Belongs to the FtsL family.</text>
</comment>
<dbReference type="InterPro" id="IPR011922">
    <property type="entry name" value="Cell_div_FtsL"/>
</dbReference>
<evidence type="ECO:0000256" key="10">
    <source>
        <dbReference type="SAM" id="MobiDB-lite"/>
    </source>
</evidence>
<organism evidence="11 12">
    <name type="scientific">Liquorilactobacillus hordei DSM 19519</name>
    <dbReference type="NCBI Taxonomy" id="1423759"/>
    <lineage>
        <taxon>Bacteria</taxon>
        <taxon>Bacillati</taxon>
        <taxon>Bacillota</taxon>
        <taxon>Bacilli</taxon>
        <taxon>Lactobacillales</taxon>
        <taxon>Lactobacillaceae</taxon>
        <taxon>Liquorilactobacillus</taxon>
    </lineage>
</organism>
<dbReference type="NCBIfam" id="TIGR02209">
    <property type="entry name" value="ftsL_broad"/>
    <property type="match status" value="1"/>
</dbReference>
<keyword evidence="2 7" id="KW-0132">Cell division</keyword>
<protein>
    <recommendedName>
        <fullName evidence="7 8">Cell division protein FtsL</fullName>
    </recommendedName>
</protein>
<gene>
    <name evidence="7" type="primary">ftsL</name>
    <name evidence="11" type="ORF">FC92_GL001649</name>
</gene>
<evidence type="ECO:0000313" key="12">
    <source>
        <dbReference type="Proteomes" id="UP000051448"/>
    </source>
</evidence>
<evidence type="ECO:0000256" key="8">
    <source>
        <dbReference type="NCBIfam" id="TIGR02209"/>
    </source>
</evidence>
<keyword evidence="1 7" id="KW-1003">Cell membrane</keyword>
<feature type="coiled-coil region" evidence="9">
    <location>
        <begin position="75"/>
        <end position="102"/>
    </location>
</feature>
<dbReference type="GO" id="GO:0005886">
    <property type="term" value="C:plasma membrane"/>
    <property type="evidence" value="ECO:0007669"/>
    <property type="project" value="UniProtKB-SubCell"/>
</dbReference>
<dbReference type="PATRIC" id="fig|1423759.3.peg.1723"/>
<feature type="compositionally biased region" description="Polar residues" evidence="10">
    <location>
        <begin position="1"/>
        <end position="10"/>
    </location>
</feature>
<accession>A0A0R1MI78</accession>
<evidence type="ECO:0000313" key="11">
    <source>
        <dbReference type="EMBL" id="KRL07703.1"/>
    </source>
</evidence>
<evidence type="ECO:0000256" key="2">
    <source>
        <dbReference type="ARBA" id="ARBA00022618"/>
    </source>
</evidence>
<name>A0A0R1MI78_9LACO</name>
<sequence length="126" mass="14200">MKEMAQNTARQLEAVPKRQEKTAPIHKASPKVKNTRVPFSGFEIMSVTLLSLLFMGMMILVISSKVNLSSTQYKLQNINQKIVEIQNDNVNTKQEVSELSNKSRLMKFAQDAGLSMNDNSIRNVSK</sequence>
<dbReference type="STRING" id="1423759.FC92_GL001649"/>
<keyword evidence="12" id="KW-1185">Reference proteome</keyword>
<dbReference type="GO" id="GO:0043093">
    <property type="term" value="P:FtsZ-dependent cytokinesis"/>
    <property type="evidence" value="ECO:0007669"/>
    <property type="project" value="UniProtKB-UniRule"/>
</dbReference>
<evidence type="ECO:0000256" key="1">
    <source>
        <dbReference type="ARBA" id="ARBA00022475"/>
    </source>
</evidence>
<dbReference type="AlphaFoldDB" id="A0A0R1MI78"/>
<feature type="transmembrane region" description="Helical" evidence="7">
    <location>
        <begin position="44"/>
        <end position="62"/>
    </location>
</feature>
<evidence type="ECO:0000256" key="9">
    <source>
        <dbReference type="SAM" id="Coils"/>
    </source>
</evidence>
<dbReference type="Proteomes" id="UP000051448">
    <property type="component" value="Unassembled WGS sequence"/>
</dbReference>
<comment type="function">
    <text evidence="7">Essential cell division protein.</text>
</comment>
<dbReference type="HAMAP" id="MF_00910">
    <property type="entry name" value="FtsL"/>
    <property type="match status" value="1"/>
</dbReference>
<comment type="subcellular location">
    <subcellularLocation>
        <location evidence="7">Cell membrane</location>
        <topology evidence="7">Single-pass type II membrane protein</topology>
    </subcellularLocation>
    <text evidence="7">Localizes to the division septum where it forms a ring structure.</text>
</comment>
<comment type="caution">
    <text evidence="11">The sequence shown here is derived from an EMBL/GenBank/DDBJ whole genome shotgun (WGS) entry which is preliminary data.</text>
</comment>
<evidence type="ECO:0000256" key="7">
    <source>
        <dbReference type="HAMAP-Rule" id="MF_00910"/>
    </source>
</evidence>
<keyword evidence="3 7" id="KW-0812">Transmembrane</keyword>
<evidence type="ECO:0000256" key="4">
    <source>
        <dbReference type="ARBA" id="ARBA00022989"/>
    </source>
</evidence>
<proteinExistence type="inferred from homology"/>
<evidence type="ECO:0000256" key="3">
    <source>
        <dbReference type="ARBA" id="ARBA00022692"/>
    </source>
</evidence>
<dbReference type="EMBL" id="AZDX01000005">
    <property type="protein sequence ID" value="KRL07703.1"/>
    <property type="molecule type" value="Genomic_DNA"/>
</dbReference>
<keyword evidence="5 7" id="KW-0472">Membrane</keyword>
<evidence type="ECO:0000256" key="6">
    <source>
        <dbReference type="ARBA" id="ARBA00023306"/>
    </source>
</evidence>
<keyword evidence="4 7" id="KW-1133">Transmembrane helix</keyword>